<dbReference type="InterPro" id="IPR036420">
    <property type="entry name" value="BRCT_dom_sf"/>
</dbReference>
<gene>
    <name evidence="4" type="primary">NOP7</name>
    <name evidence="7" type="ORF">RDB_LOCUS5631</name>
</gene>
<comment type="caution">
    <text evidence="7">The sequence shown here is derived from an EMBL/GenBank/DDBJ whole genome shotgun (WGS) entry which is preliminary data.</text>
</comment>
<feature type="domain" description="BRCT" evidence="6">
    <location>
        <begin position="386"/>
        <end position="480"/>
    </location>
</feature>
<comment type="subunit">
    <text evidence="4">Component of the NOP7 complex, composed of ERB1, NOP7 and YTM1. Within the NOP7 complex ERB1 appears to interact directly with NOP7 and YTM1. The NOP7 complex also associates with the 66S pre-ribosome.</text>
</comment>
<keyword evidence="2 4" id="KW-0698">rRNA processing</keyword>
<evidence type="ECO:0000259" key="6">
    <source>
        <dbReference type="PROSITE" id="PS50172"/>
    </source>
</evidence>
<evidence type="ECO:0000256" key="4">
    <source>
        <dbReference type="HAMAP-Rule" id="MF_03028"/>
    </source>
</evidence>
<dbReference type="PANTHER" id="PTHR12221">
    <property type="entry name" value="PESCADILLO - RELATED"/>
    <property type="match status" value="1"/>
</dbReference>
<dbReference type="PROSITE" id="PS50172">
    <property type="entry name" value="BRCT"/>
    <property type="match status" value="1"/>
</dbReference>
<dbReference type="GO" id="GO:0070545">
    <property type="term" value="C:PeBoW complex"/>
    <property type="evidence" value="ECO:0007669"/>
    <property type="project" value="TreeGrafter"/>
</dbReference>
<dbReference type="SMART" id="SM00292">
    <property type="entry name" value="BRCT"/>
    <property type="match status" value="1"/>
</dbReference>
<feature type="region of interest" description="Disordered" evidence="5">
    <location>
        <begin position="624"/>
        <end position="654"/>
    </location>
</feature>
<dbReference type="GO" id="GO:0043021">
    <property type="term" value="F:ribonucleoprotein complex binding"/>
    <property type="evidence" value="ECO:0007669"/>
    <property type="project" value="UniProtKB-UniRule"/>
</dbReference>
<dbReference type="CDD" id="cd17709">
    <property type="entry name" value="BRCT_pescadillo_like"/>
    <property type="match status" value="1"/>
</dbReference>
<evidence type="ECO:0000313" key="7">
    <source>
        <dbReference type="EMBL" id="CAE6414470.1"/>
    </source>
</evidence>
<dbReference type="PANTHER" id="PTHR12221:SF6">
    <property type="entry name" value="PESCADILLO HOMOLOG"/>
    <property type="match status" value="1"/>
</dbReference>
<keyword evidence="1 4" id="KW-0690">Ribosome biogenesis</keyword>
<dbReference type="GO" id="GO:0000463">
    <property type="term" value="P:maturation of LSU-rRNA from tricistronic rRNA transcript (SSU-rRNA, 5.8S rRNA, LSU-rRNA)"/>
    <property type="evidence" value="ECO:0007669"/>
    <property type="project" value="UniProtKB-UniRule"/>
</dbReference>
<feature type="region of interest" description="Disordered" evidence="5">
    <location>
        <begin position="489"/>
        <end position="531"/>
    </location>
</feature>
<dbReference type="Pfam" id="PF00533">
    <property type="entry name" value="BRCT"/>
    <property type="match status" value="1"/>
</dbReference>
<dbReference type="InterPro" id="IPR001357">
    <property type="entry name" value="BRCT_dom"/>
</dbReference>
<dbReference type="SUPFAM" id="SSF52113">
    <property type="entry name" value="BRCT domain"/>
    <property type="match status" value="1"/>
</dbReference>
<evidence type="ECO:0000256" key="5">
    <source>
        <dbReference type="SAM" id="MobiDB-lite"/>
    </source>
</evidence>
<dbReference type="GO" id="GO:0030687">
    <property type="term" value="C:preribosome, large subunit precursor"/>
    <property type="evidence" value="ECO:0007669"/>
    <property type="project" value="UniProtKB-UniRule"/>
</dbReference>
<comment type="function">
    <text evidence="4">Component of the NOP7 complex, which is required for maturation of the 25S and 5.8S ribosomal RNAs and formation of the 60S ribosome.</text>
</comment>
<dbReference type="GO" id="GO:0000466">
    <property type="term" value="P:maturation of 5.8S rRNA from tricistronic rRNA transcript (SSU-rRNA, 5.8S rRNA, LSU-rRNA)"/>
    <property type="evidence" value="ECO:0007669"/>
    <property type="project" value="UniProtKB-UniRule"/>
</dbReference>
<evidence type="ECO:0000256" key="1">
    <source>
        <dbReference type="ARBA" id="ARBA00022517"/>
    </source>
</evidence>
<sequence length="654" mass="72422">MAKLKQRGKSGAAKAYITRSSAIKKLQCSLADFRRLCILKGIFPREPRHRKRANKGSSAPTTFYYTKDIAYLAHEPILRKLREHKAFAKKLARALGPHEPILRKLREHKAFAKKLARALGRGEWSSAKSLEENKPVYTLDHIVKERYPTFIDALRDIDDALCLIHLFAALPTSPQIPTSLITNCTRLAAEWQLYVMRTHALRKIFLSIKGVYFQAEVMGQTITWLVPYQFTQPIPADVDARVMLTFVELYQTLLGFVFFKLYSDISLIYPPPLNLDKDEAGAGVGAFTLEDIIAEQSAIPAAPTVKKVQVDGKVVTNKDVKRAIMDINSTPLPPQPTTASRTNADATPTDVDILPDDFIVQPSKSAEGQGAPLVTMRDLSVLPSATSPLLFSSLTIFLSRETPRPLLEFVIRAFGGRVGWPATLGAGSPFDENDPSITHVIIDRPLSGDVPAGRRKYVQPQWVVDSINAGRLLVEDTYAQGKILPPHLSPFGEGSSTYVPDANGAEPTEEELAAESGESEGEEEEDKNMADADAVAAEDTVVRPALAAAAAAPEDPALRRAAEIEAERAGAEYATFEADLKKAIKKQPKKAAEPVVEDNELEMNKMLMSNKQRKLYERMKYGENKRALEKSKLEQKRDALRKSRAKEIRKGTRS</sequence>
<feature type="compositionally biased region" description="Polar residues" evidence="5">
    <location>
        <begin position="337"/>
        <end position="346"/>
    </location>
</feature>
<dbReference type="Gene3D" id="3.40.50.10190">
    <property type="entry name" value="BRCT domain"/>
    <property type="match status" value="1"/>
</dbReference>
<evidence type="ECO:0000313" key="8">
    <source>
        <dbReference type="Proteomes" id="UP000663861"/>
    </source>
</evidence>
<dbReference type="HAMAP" id="MF_03028">
    <property type="entry name" value="Pescadillo"/>
    <property type="match status" value="1"/>
</dbReference>
<evidence type="ECO:0000256" key="2">
    <source>
        <dbReference type="ARBA" id="ARBA00022552"/>
    </source>
</evidence>
<keyword evidence="3 4" id="KW-0539">Nucleus</keyword>
<dbReference type="AlphaFoldDB" id="A0A8H2X153"/>
<dbReference type="GO" id="GO:0005654">
    <property type="term" value="C:nucleoplasm"/>
    <property type="evidence" value="ECO:0007669"/>
    <property type="project" value="UniProtKB-SubCell"/>
</dbReference>
<dbReference type="Pfam" id="PF06732">
    <property type="entry name" value="Pescadillo_N"/>
    <property type="match status" value="2"/>
</dbReference>
<dbReference type="GO" id="GO:0003723">
    <property type="term" value="F:RNA binding"/>
    <property type="evidence" value="ECO:0007669"/>
    <property type="project" value="TreeGrafter"/>
</dbReference>
<reference evidence="7" key="1">
    <citation type="submission" date="2021-01" db="EMBL/GenBank/DDBJ databases">
        <authorList>
            <person name="Kaushik A."/>
        </authorList>
    </citation>
    <scope>NUCLEOTIDE SEQUENCE</scope>
    <source>
        <strain evidence="7">AG4-RS23</strain>
    </source>
</reference>
<dbReference type="InterPro" id="IPR010613">
    <property type="entry name" value="PES"/>
</dbReference>
<evidence type="ECO:0000256" key="3">
    <source>
        <dbReference type="ARBA" id="ARBA00023242"/>
    </source>
</evidence>
<dbReference type="EMBL" id="CAJMWY010000074">
    <property type="protein sequence ID" value="CAE6414470.1"/>
    <property type="molecule type" value="Genomic_DNA"/>
</dbReference>
<feature type="region of interest" description="Disordered" evidence="5">
    <location>
        <begin position="328"/>
        <end position="347"/>
    </location>
</feature>
<organism evidence="7 8">
    <name type="scientific">Rhizoctonia solani</name>
    <dbReference type="NCBI Taxonomy" id="456999"/>
    <lineage>
        <taxon>Eukaryota</taxon>
        <taxon>Fungi</taxon>
        <taxon>Dikarya</taxon>
        <taxon>Basidiomycota</taxon>
        <taxon>Agaricomycotina</taxon>
        <taxon>Agaricomycetes</taxon>
        <taxon>Cantharellales</taxon>
        <taxon>Ceratobasidiaceae</taxon>
        <taxon>Rhizoctonia</taxon>
    </lineage>
</organism>
<name>A0A8H2X153_9AGAM</name>
<protein>
    <recommendedName>
        <fullName evidence="4">Pescadillo homolog</fullName>
    </recommendedName>
    <alternativeName>
        <fullName evidence="4">Nucleolar protein 7 homolog</fullName>
    </alternativeName>
</protein>
<comment type="similarity">
    <text evidence="4">Belongs to the pescadillo family.</text>
</comment>
<accession>A0A8H2X153</accession>
<dbReference type="Proteomes" id="UP000663861">
    <property type="component" value="Unassembled WGS sequence"/>
</dbReference>
<proteinExistence type="inferred from homology"/>
<comment type="subcellular location">
    <subcellularLocation>
        <location evidence="4">Nucleus</location>
        <location evidence="4">Nucleolus</location>
    </subcellularLocation>
    <subcellularLocation>
        <location evidence="4">Nucleus</location>
        <location evidence="4">Nucleoplasm</location>
    </subcellularLocation>
</comment>
<feature type="compositionally biased region" description="Acidic residues" evidence="5">
    <location>
        <begin position="507"/>
        <end position="526"/>
    </location>
</feature>